<proteinExistence type="predicted"/>
<sequence>MQGARIAFGADSAVLGSGSRTCDPSTESVGSGIVAASGDASHHCGINRRKRARAYLRERR</sequence>
<dbReference type="AlphaFoldDB" id="A0A2S7BZL7"/>
<name>A0A2S7BZL7_9XANT</name>
<protein>
    <submittedName>
        <fullName evidence="1">Uncharacterized protein</fullName>
    </submittedName>
</protein>
<comment type="caution">
    <text evidence="1">The sequence shown here is derived from an EMBL/GenBank/DDBJ whole genome shotgun (WGS) entry which is preliminary data.</text>
</comment>
<accession>A0A2S7BZL7</accession>
<dbReference type="EMBL" id="MDEE01000028">
    <property type="protein sequence ID" value="PPU54766.1"/>
    <property type="molecule type" value="Genomic_DNA"/>
</dbReference>
<gene>
    <name evidence="1" type="ORF">XdyCFBP7245_16490</name>
</gene>
<evidence type="ECO:0000313" key="2">
    <source>
        <dbReference type="Proteomes" id="UP000238908"/>
    </source>
</evidence>
<organism evidence="1 2">
    <name type="scientific">Xanthomonas dyei</name>
    <dbReference type="NCBI Taxonomy" id="743699"/>
    <lineage>
        <taxon>Bacteria</taxon>
        <taxon>Pseudomonadati</taxon>
        <taxon>Pseudomonadota</taxon>
        <taxon>Gammaproteobacteria</taxon>
        <taxon>Lysobacterales</taxon>
        <taxon>Lysobacteraceae</taxon>
        <taxon>Xanthomonas</taxon>
    </lineage>
</organism>
<reference evidence="1 2" key="1">
    <citation type="submission" date="2016-08" db="EMBL/GenBank/DDBJ databases">
        <authorList>
            <person name="Seilhamer J.J."/>
        </authorList>
    </citation>
    <scope>NUCLEOTIDE SEQUENCE [LARGE SCALE GENOMIC DNA]</scope>
    <source>
        <strain evidence="1 2">CFBP7245</strain>
    </source>
</reference>
<evidence type="ECO:0000313" key="1">
    <source>
        <dbReference type="EMBL" id="PPU54766.1"/>
    </source>
</evidence>
<dbReference type="Proteomes" id="UP000238908">
    <property type="component" value="Unassembled WGS sequence"/>
</dbReference>